<feature type="domain" description="NAD(P)-binding" evidence="1">
    <location>
        <begin position="3"/>
        <end position="164"/>
    </location>
</feature>
<dbReference type="PANTHER" id="PTHR15020:SF50">
    <property type="entry name" value="UPF0659 PROTEIN YMR090W"/>
    <property type="match status" value="1"/>
</dbReference>
<keyword evidence="3" id="KW-1185">Reference proteome</keyword>
<dbReference type="Proteomes" id="UP001501536">
    <property type="component" value="Unassembled WGS sequence"/>
</dbReference>
<evidence type="ECO:0000313" key="2">
    <source>
        <dbReference type="EMBL" id="GAA3712467.1"/>
    </source>
</evidence>
<dbReference type="PANTHER" id="PTHR15020">
    <property type="entry name" value="FLAVIN REDUCTASE-RELATED"/>
    <property type="match status" value="1"/>
</dbReference>
<gene>
    <name evidence="2" type="ORF">GCM10022377_27630</name>
</gene>
<dbReference type="SUPFAM" id="SSF51735">
    <property type="entry name" value="NAD(P)-binding Rossmann-fold domains"/>
    <property type="match status" value="1"/>
</dbReference>
<dbReference type="InterPro" id="IPR036291">
    <property type="entry name" value="NAD(P)-bd_dom_sf"/>
</dbReference>
<dbReference type="InterPro" id="IPR016040">
    <property type="entry name" value="NAD(P)-bd_dom"/>
</dbReference>
<protein>
    <submittedName>
        <fullName evidence="2">SDR family oxidoreductase</fullName>
    </submittedName>
</protein>
<accession>A0ABP7E202</accession>
<name>A0ABP7E202_9MICC</name>
<organism evidence="2 3">
    <name type="scientific">Zhihengliuella alba</name>
    <dbReference type="NCBI Taxonomy" id="547018"/>
    <lineage>
        <taxon>Bacteria</taxon>
        <taxon>Bacillati</taxon>
        <taxon>Actinomycetota</taxon>
        <taxon>Actinomycetes</taxon>
        <taxon>Micrococcales</taxon>
        <taxon>Micrococcaceae</taxon>
        <taxon>Zhihengliuella</taxon>
    </lineage>
</organism>
<dbReference type="Pfam" id="PF13460">
    <property type="entry name" value="NAD_binding_10"/>
    <property type="match status" value="1"/>
</dbReference>
<evidence type="ECO:0000313" key="3">
    <source>
        <dbReference type="Proteomes" id="UP001501536"/>
    </source>
</evidence>
<dbReference type="EMBL" id="BAABCJ010000007">
    <property type="protein sequence ID" value="GAA3712467.1"/>
    <property type="molecule type" value="Genomic_DNA"/>
</dbReference>
<sequence>MGVFRRAEQAETVNAAGATGRQFDLIEGSDGDLEEILEGCDAVVFTAGAHGTGEDQTTLIDGKGLEKALRAAQEAKVYRLVVVSAMPEAARGRETTPSFEHYMKTKKRGDTVTTGSGLDWVIVRPGRLTDDEGNGRVTAGLAVEYGDIPRDDVALFVAEVLRTPKLSRAIVEVTDGPETVQEAVGTVVELLHQELP</sequence>
<dbReference type="Gene3D" id="3.40.50.720">
    <property type="entry name" value="NAD(P)-binding Rossmann-like Domain"/>
    <property type="match status" value="1"/>
</dbReference>
<evidence type="ECO:0000259" key="1">
    <source>
        <dbReference type="Pfam" id="PF13460"/>
    </source>
</evidence>
<proteinExistence type="predicted"/>
<reference evidence="3" key="1">
    <citation type="journal article" date="2019" name="Int. J. Syst. Evol. Microbiol.">
        <title>The Global Catalogue of Microorganisms (GCM) 10K type strain sequencing project: providing services to taxonomists for standard genome sequencing and annotation.</title>
        <authorList>
            <consortium name="The Broad Institute Genomics Platform"/>
            <consortium name="The Broad Institute Genome Sequencing Center for Infectious Disease"/>
            <person name="Wu L."/>
            <person name="Ma J."/>
        </authorList>
    </citation>
    <scope>NUCLEOTIDE SEQUENCE [LARGE SCALE GENOMIC DNA]</scope>
    <source>
        <strain evidence="3">JCM 16961</strain>
    </source>
</reference>
<comment type="caution">
    <text evidence="2">The sequence shown here is derived from an EMBL/GenBank/DDBJ whole genome shotgun (WGS) entry which is preliminary data.</text>
</comment>